<proteinExistence type="predicted"/>
<keyword evidence="2" id="KW-0238">DNA-binding</keyword>
<dbReference type="PROSITE" id="PS50956">
    <property type="entry name" value="HTH_ASNC_2"/>
    <property type="match status" value="1"/>
</dbReference>
<evidence type="ECO:0000256" key="1">
    <source>
        <dbReference type="ARBA" id="ARBA00023015"/>
    </source>
</evidence>
<dbReference type="Gene3D" id="3.30.70.920">
    <property type="match status" value="1"/>
</dbReference>
<evidence type="ECO:0000259" key="4">
    <source>
        <dbReference type="PROSITE" id="PS50956"/>
    </source>
</evidence>
<reference evidence="5 6" key="1">
    <citation type="submission" date="2024-02" db="EMBL/GenBank/DDBJ databases">
        <title>Genome sequence of Aquincola sp. MAHUQ-54.</title>
        <authorList>
            <person name="Huq M.A."/>
        </authorList>
    </citation>
    <scope>NUCLEOTIDE SEQUENCE [LARGE SCALE GENOMIC DNA]</scope>
    <source>
        <strain evidence="5 6">MAHUQ-54</strain>
    </source>
</reference>
<dbReference type="InterPro" id="IPR019887">
    <property type="entry name" value="Tscrpt_reg_AsnC/Lrp_C"/>
</dbReference>
<dbReference type="PANTHER" id="PTHR30154">
    <property type="entry name" value="LEUCINE-RESPONSIVE REGULATORY PROTEIN"/>
    <property type="match status" value="1"/>
</dbReference>
<dbReference type="Pfam" id="PF01037">
    <property type="entry name" value="AsnC_trans_reg"/>
    <property type="match status" value="1"/>
</dbReference>
<dbReference type="SUPFAM" id="SSF46785">
    <property type="entry name" value="Winged helix' DNA-binding domain"/>
    <property type="match status" value="1"/>
</dbReference>
<name>A0AAW9Q844_9BURK</name>
<dbReference type="InterPro" id="IPR036388">
    <property type="entry name" value="WH-like_DNA-bd_sf"/>
</dbReference>
<gene>
    <name evidence="5" type="ORF">V4F39_16105</name>
</gene>
<dbReference type="AlphaFoldDB" id="A0AAW9Q844"/>
<keyword evidence="1" id="KW-0805">Transcription regulation</keyword>
<dbReference type="SMART" id="SM00344">
    <property type="entry name" value="HTH_ASNC"/>
    <property type="match status" value="1"/>
</dbReference>
<protein>
    <submittedName>
        <fullName evidence="5">Lrp/AsnC family transcriptional regulator</fullName>
    </submittedName>
</protein>
<sequence length="147" mass="15719">MTRPDPLDDIDGALLSLLRENARLPAADLARRLGVARTTVQSRLQRMERRGVIAGYTVVVSDEAESALVRAHVMVIAAPKQGAAITAALRRIPEVRTLLSVSGPYDLIAIVAASSIGELDALIDRIGALDGVERTTSAIVLSTRIQR</sequence>
<evidence type="ECO:0000256" key="3">
    <source>
        <dbReference type="ARBA" id="ARBA00023163"/>
    </source>
</evidence>
<dbReference type="GO" id="GO:0043565">
    <property type="term" value="F:sequence-specific DNA binding"/>
    <property type="evidence" value="ECO:0007669"/>
    <property type="project" value="InterPro"/>
</dbReference>
<evidence type="ECO:0000313" key="6">
    <source>
        <dbReference type="Proteomes" id="UP001336250"/>
    </source>
</evidence>
<dbReference type="Proteomes" id="UP001336250">
    <property type="component" value="Unassembled WGS sequence"/>
</dbReference>
<evidence type="ECO:0000313" key="5">
    <source>
        <dbReference type="EMBL" id="MEF7615444.1"/>
    </source>
</evidence>
<organism evidence="5 6">
    <name type="scientific">Aquincola agrisoli</name>
    <dbReference type="NCBI Taxonomy" id="3119538"/>
    <lineage>
        <taxon>Bacteria</taxon>
        <taxon>Pseudomonadati</taxon>
        <taxon>Pseudomonadota</taxon>
        <taxon>Betaproteobacteria</taxon>
        <taxon>Burkholderiales</taxon>
        <taxon>Sphaerotilaceae</taxon>
        <taxon>Aquincola</taxon>
    </lineage>
</organism>
<dbReference type="PRINTS" id="PR00033">
    <property type="entry name" value="HTHASNC"/>
</dbReference>
<dbReference type="GO" id="GO:0005829">
    <property type="term" value="C:cytosol"/>
    <property type="evidence" value="ECO:0007669"/>
    <property type="project" value="TreeGrafter"/>
</dbReference>
<dbReference type="InterPro" id="IPR000485">
    <property type="entry name" value="AsnC-type_HTH_dom"/>
</dbReference>
<feature type="domain" description="HTH asnC-type" evidence="4">
    <location>
        <begin position="7"/>
        <end position="69"/>
    </location>
</feature>
<dbReference type="InterPro" id="IPR036390">
    <property type="entry name" value="WH_DNA-bd_sf"/>
</dbReference>
<dbReference type="RefSeq" id="WP_332290705.1">
    <property type="nucleotide sequence ID" value="NZ_JAZIBG010000031.1"/>
</dbReference>
<dbReference type="PANTHER" id="PTHR30154:SF53">
    <property type="entry name" value="HTH-TYPE TRANSCRIPTIONAL REGULATOR LRPC"/>
    <property type="match status" value="1"/>
</dbReference>
<comment type="caution">
    <text evidence="5">The sequence shown here is derived from an EMBL/GenBank/DDBJ whole genome shotgun (WGS) entry which is preliminary data.</text>
</comment>
<dbReference type="InterPro" id="IPR019888">
    <property type="entry name" value="Tscrpt_reg_AsnC-like"/>
</dbReference>
<dbReference type="EMBL" id="JAZIBG010000031">
    <property type="protein sequence ID" value="MEF7615444.1"/>
    <property type="molecule type" value="Genomic_DNA"/>
</dbReference>
<dbReference type="InterPro" id="IPR011008">
    <property type="entry name" value="Dimeric_a/b-barrel"/>
</dbReference>
<keyword evidence="3" id="KW-0804">Transcription</keyword>
<dbReference type="GO" id="GO:0043200">
    <property type="term" value="P:response to amino acid"/>
    <property type="evidence" value="ECO:0007669"/>
    <property type="project" value="TreeGrafter"/>
</dbReference>
<dbReference type="Pfam" id="PF13404">
    <property type="entry name" value="HTH_AsnC-type"/>
    <property type="match status" value="1"/>
</dbReference>
<accession>A0AAW9Q844</accession>
<evidence type="ECO:0000256" key="2">
    <source>
        <dbReference type="ARBA" id="ARBA00023125"/>
    </source>
</evidence>
<dbReference type="SUPFAM" id="SSF54909">
    <property type="entry name" value="Dimeric alpha+beta barrel"/>
    <property type="match status" value="1"/>
</dbReference>
<dbReference type="Gene3D" id="1.10.10.10">
    <property type="entry name" value="Winged helix-like DNA-binding domain superfamily/Winged helix DNA-binding domain"/>
    <property type="match status" value="1"/>
</dbReference>
<keyword evidence="6" id="KW-1185">Reference proteome</keyword>